<dbReference type="AlphaFoldDB" id="A0A0L0HFU6"/>
<dbReference type="GO" id="GO:0008449">
    <property type="term" value="F:N-acetylglucosamine-6-sulfatase activity"/>
    <property type="evidence" value="ECO:0007669"/>
    <property type="project" value="TreeGrafter"/>
</dbReference>
<dbReference type="Gene3D" id="3.40.720.10">
    <property type="entry name" value="Alkaline Phosphatase, subunit A"/>
    <property type="match status" value="1"/>
</dbReference>
<proteinExistence type="inferred from homology"/>
<keyword evidence="4" id="KW-0325">Glycoprotein</keyword>
<gene>
    <name evidence="8" type="ORF">SPPG_05034</name>
</gene>
<dbReference type="PANTHER" id="PTHR43108">
    <property type="entry name" value="N-ACETYLGLUCOSAMINE-6-SULFATASE FAMILY MEMBER"/>
    <property type="match status" value="1"/>
</dbReference>
<organism evidence="8 9">
    <name type="scientific">Spizellomyces punctatus (strain DAOM BR117)</name>
    <dbReference type="NCBI Taxonomy" id="645134"/>
    <lineage>
        <taxon>Eukaryota</taxon>
        <taxon>Fungi</taxon>
        <taxon>Fungi incertae sedis</taxon>
        <taxon>Chytridiomycota</taxon>
        <taxon>Chytridiomycota incertae sedis</taxon>
        <taxon>Chytridiomycetes</taxon>
        <taxon>Spizellomycetales</taxon>
        <taxon>Spizellomycetaceae</taxon>
        <taxon>Spizellomyces</taxon>
    </lineage>
</organism>
<dbReference type="FunCoup" id="A0A0L0HFU6">
    <property type="interactions" value="2"/>
</dbReference>
<dbReference type="EC" id="3.1.6.1" evidence="5"/>
<comment type="PTM">
    <text evidence="6">The conversion to 3-oxoalanine (also known as C-formylglycine, FGly), of a serine or cysteine residue in prokaryotes and of a cysteine residue in eukaryotes, is critical for catalytic activity.</text>
</comment>
<evidence type="ECO:0000313" key="8">
    <source>
        <dbReference type="EMBL" id="KNC99653.1"/>
    </source>
</evidence>
<comment type="catalytic activity">
    <reaction evidence="5">
        <text>an aryl sulfate + H2O = a phenol + sulfate + H(+)</text>
        <dbReference type="Rhea" id="RHEA:17261"/>
        <dbReference type="ChEBI" id="CHEBI:15377"/>
        <dbReference type="ChEBI" id="CHEBI:15378"/>
        <dbReference type="ChEBI" id="CHEBI:16189"/>
        <dbReference type="ChEBI" id="CHEBI:33853"/>
        <dbReference type="ChEBI" id="CHEBI:140317"/>
        <dbReference type="EC" id="3.1.6.1"/>
    </reaction>
</comment>
<dbReference type="PROSITE" id="PS00523">
    <property type="entry name" value="SULFATASE_1"/>
    <property type="match status" value="1"/>
</dbReference>
<evidence type="ECO:0000256" key="3">
    <source>
        <dbReference type="ARBA" id="ARBA00022801"/>
    </source>
</evidence>
<reference evidence="8 9" key="1">
    <citation type="submission" date="2009-08" db="EMBL/GenBank/DDBJ databases">
        <title>The Genome Sequence of Spizellomyces punctatus strain DAOM BR117.</title>
        <authorList>
            <consortium name="The Broad Institute Genome Sequencing Platform"/>
            <person name="Russ C."/>
            <person name="Cuomo C."/>
            <person name="Shea T."/>
            <person name="Young S.K."/>
            <person name="Zeng Q."/>
            <person name="Koehrsen M."/>
            <person name="Haas B."/>
            <person name="Borodovsky M."/>
            <person name="Guigo R."/>
            <person name="Alvarado L."/>
            <person name="Berlin A."/>
            <person name="Bochicchio J."/>
            <person name="Borenstein D."/>
            <person name="Chapman S."/>
            <person name="Chen Z."/>
            <person name="Engels R."/>
            <person name="Freedman E."/>
            <person name="Gellesch M."/>
            <person name="Goldberg J."/>
            <person name="Griggs A."/>
            <person name="Gujja S."/>
            <person name="Heiman D."/>
            <person name="Hepburn T."/>
            <person name="Howarth C."/>
            <person name="Jen D."/>
            <person name="Larson L."/>
            <person name="Lewis B."/>
            <person name="Mehta T."/>
            <person name="Park D."/>
            <person name="Pearson M."/>
            <person name="Roberts A."/>
            <person name="Saif S."/>
            <person name="Shenoy N."/>
            <person name="Sisk P."/>
            <person name="Stolte C."/>
            <person name="Sykes S."/>
            <person name="Thomson T."/>
            <person name="Walk T."/>
            <person name="White J."/>
            <person name="Yandava C."/>
            <person name="Burger G."/>
            <person name="Gray M.W."/>
            <person name="Holland P.W.H."/>
            <person name="King N."/>
            <person name="Lang F.B.F."/>
            <person name="Roger A.J."/>
            <person name="Ruiz-Trillo I."/>
            <person name="Lander E."/>
            <person name="Nusbaum C."/>
        </authorList>
    </citation>
    <scope>NUCLEOTIDE SEQUENCE [LARGE SCALE GENOMIC DNA]</scope>
    <source>
        <strain evidence="8 9">DAOM BR117</strain>
    </source>
</reference>
<dbReference type="InterPro" id="IPR000917">
    <property type="entry name" value="Sulfatase_N"/>
</dbReference>
<dbReference type="OMA" id="WCHGEHE"/>
<dbReference type="InterPro" id="IPR012083">
    <property type="entry name" value="Arylsulfatase"/>
</dbReference>
<dbReference type="Proteomes" id="UP000053201">
    <property type="component" value="Unassembled WGS sequence"/>
</dbReference>
<protein>
    <recommendedName>
        <fullName evidence="5">Arylsulfatase</fullName>
        <shortName evidence="5">AS</shortName>
        <ecNumber evidence="5">3.1.6.1</ecNumber>
    </recommendedName>
    <alternativeName>
        <fullName evidence="5">Aryl-sulfate sulphohydrolase</fullName>
    </alternativeName>
</protein>
<dbReference type="STRING" id="645134.A0A0L0HFU6"/>
<dbReference type="SUPFAM" id="SSF53649">
    <property type="entry name" value="Alkaline phosphatase-like"/>
    <property type="match status" value="1"/>
</dbReference>
<dbReference type="GO" id="GO:0018958">
    <property type="term" value="P:phenol-containing compound metabolic process"/>
    <property type="evidence" value="ECO:0007669"/>
    <property type="project" value="InterPro"/>
</dbReference>
<dbReference type="RefSeq" id="XP_016607693.1">
    <property type="nucleotide sequence ID" value="XM_016753274.1"/>
</dbReference>
<feature type="modified residue" description="3-oxoalanine (Cys)" evidence="6">
    <location>
        <position position="42"/>
    </location>
</feature>
<name>A0A0L0HFU6_SPIPD</name>
<evidence type="ECO:0000256" key="4">
    <source>
        <dbReference type="ARBA" id="ARBA00023180"/>
    </source>
</evidence>
<dbReference type="PANTHER" id="PTHR43108:SF8">
    <property type="entry name" value="SD21168P"/>
    <property type="match status" value="1"/>
</dbReference>
<dbReference type="GeneID" id="27688452"/>
<dbReference type="InterPro" id="IPR017850">
    <property type="entry name" value="Alkaline_phosphatase_core_sf"/>
</dbReference>
<dbReference type="PIRSF" id="PIRSF000972">
    <property type="entry name" value="Arylsulf_plant"/>
    <property type="match status" value="1"/>
</dbReference>
<dbReference type="EMBL" id="KQ257457">
    <property type="protein sequence ID" value="KNC99653.1"/>
    <property type="molecule type" value="Genomic_DNA"/>
</dbReference>
<dbReference type="InParanoid" id="A0A0L0HFU6"/>
<evidence type="ECO:0000256" key="5">
    <source>
        <dbReference type="PIRNR" id="PIRNR000972"/>
    </source>
</evidence>
<evidence type="ECO:0000256" key="6">
    <source>
        <dbReference type="PIRSR" id="PIRSR000972-50"/>
    </source>
</evidence>
<dbReference type="InterPro" id="IPR024607">
    <property type="entry name" value="Sulfatase_CS"/>
</dbReference>
<dbReference type="Pfam" id="PF00884">
    <property type="entry name" value="Sulfatase"/>
    <property type="match status" value="1"/>
</dbReference>
<dbReference type="GO" id="GO:0005539">
    <property type="term" value="F:glycosaminoglycan binding"/>
    <property type="evidence" value="ECO:0007669"/>
    <property type="project" value="TreeGrafter"/>
</dbReference>
<evidence type="ECO:0000256" key="2">
    <source>
        <dbReference type="ARBA" id="ARBA00022729"/>
    </source>
</evidence>
<evidence type="ECO:0000259" key="7">
    <source>
        <dbReference type="Pfam" id="PF00884"/>
    </source>
</evidence>
<dbReference type="eggNOG" id="KOG3731">
    <property type="taxonomic scope" value="Eukaryota"/>
</dbReference>
<keyword evidence="3 5" id="KW-0378">Hydrolase</keyword>
<dbReference type="PROSITE" id="PS00149">
    <property type="entry name" value="SULFATASE_2"/>
    <property type="match status" value="1"/>
</dbReference>
<accession>A0A0L0HFU6</accession>
<dbReference type="CDD" id="cd16147">
    <property type="entry name" value="G6S"/>
    <property type="match status" value="1"/>
</dbReference>
<sequence length="609" mass="69731">MGQCTDDQDQRMGSLEYLPLIRKHLIEKGTIFPNHYVTTSICCPSRVSILRGQLAHNHNFTDVFAPHGGYDRFLEKGLNEEYLPKWLQAAGYDTYYIGKFLNGYGLDNYQQTPGGWNIFDALINPWIYDYFHSVFSRNGAEPRHYPGWHQVDVIAEKALDVLESHLKSKEKPFFLYLAPTAPHTTVYLSTFPPDATDESDIIITEALPAVRHQHLFSTVKAPRVPNFNTANVEGKPRYINQLPLLNDSTIETLDRWYRQRLRTLQSVDELLDSVVKTLEENGVLDNTYIFLTADNGYHIGTHRLNAGKTTPYEEDVNVPFIVRGPGVKKGAVNDNVNTHTDIATTLLQIAGASLPPIELDGIPIPIHESDSIDDEAVYESFNVEFWRPVVPEVCKLLYNIPYALENNYRSVRVVAPDYSFLYTVWCTGHRELYNHTADPYQLHNIYETVDGRVLQRLDALLVALHECKGKTCSKPWEYIHKAKHARTLRDALSPSLDPFYEKHQHRLRINACLDHYERENEIVESTTSEVHGSSRLVLQGQGHSQGQDDFVVAQNNLNARWGRAIKGKRYKHPRVRKIFEPRTDIEEYGVPLTVEEVKLGLKPNAYDYD</sequence>
<dbReference type="OrthoDB" id="103349at2759"/>
<evidence type="ECO:0000313" key="9">
    <source>
        <dbReference type="Proteomes" id="UP000053201"/>
    </source>
</evidence>
<evidence type="ECO:0000256" key="1">
    <source>
        <dbReference type="ARBA" id="ARBA00008779"/>
    </source>
</evidence>
<dbReference type="GO" id="GO:0004065">
    <property type="term" value="F:arylsulfatase activity"/>
    <property type="evidence" value="ECO:0007669"/>
    <property type="project" value="UniProtKB-UniRule"/>
</dbReference>
<keyword evidence="2" id="KW-0732">Signal</keyword>
<dbReference type="VEuPathDB" id="FungiDB:SPPG_05034"/>
<feature type="domain" description="Sulfatase N-terminal" evidence="7">
    <location>
        <begin position="15"/>
        <end position="352"/>
    </location>
</feature>
<keyword evidence="9" id="KW-1185">Reference proteome</keyword>
<comment type="similarity">
    <text evidence="1 5">Belongs to the sulfatase family.</text>
</comment>